<evidence type="ECO:0000256" key="1">
    <source>
        <dbReference type="ARBA" id="ARBA00001954"/>
    </source>
</evidence>
<dbReference type="GO" id="GO:0046872">
    <property type="term" value="F:metal ion binding"/>
    <property type="evidence" value="ECO:0007669"/>
    <property type="project" value="UniProtKB-KW"/>
</dbReference>
<comment type="subcellular location">
    <subcellularLocation>
        <location evidence="2">Mitochondrion</location>
    </subcellularLocation>
</comment>
<reference evidence="17" key="1">
    <citation type="submission" date="2021-03" db="EMBL/GenBank/DDBJ databases">
        <authorList>
            <person name="Bekaert M."/>
        </authorList>
    </citation>
    <scope>NUCLEOTIDE SEQUENCE</scope>
</reference>
<evidence type="ECO:0000256" key="3">
    <source>
        <dbReference type="ARBA" id="ARBA00006759"/>
    </source>
</evidence>
<dbReference type="EMBL" id="CAJPWZ010001679">
    <property type="protein sequence ID" value="CAG2221216.1"/>
    <property type="molecule type" value="Genomic_DNA"/>
</dbReference>
<dbReference type="InterPro" id="IPR036866">
    <property type="entry name" value="RibonucZ/Hydroxyglut_hydro"/>
</dbReference>
<dbReference type="EC" id="1.13.11.18" evidence="13"/>
<evidence type="ECO:0000256" key="15">
    <source>
        <dbReference type="ARBA" id="ARBA00077964"/>
    </source>
</evidence>
<evidence type="ECO:0000313" key="17">
    <source>
        <dbReference type="EMBL" id="CAG2221216.1"/>
    </source>
</evidence>
<dbReference type="GO" id="GO:0006749">
    <property type="term" value="P:glutathione metabolic process"/>
    <property type="evidence" value="ECO:0007669"/>
    <property type="project" value="InterPro"/>
</dbReference>
<evidence type="ECO:0000256" key="2">
    <source>
        <dbReference type="ARBA" id="ARBA00004173"/>
    </source>
</evidence>
<dbReference type="Proteomes" id="UP000683360">
    <property type="component" value="Unassembled WGS sequence"/>
</dbReference>
<feature type="domain" description="Metallo-beta-lactamase" evidence="16">
    <location>
        <begin position="22"/>
        <end position="183"/>
    </location>
</feature>
<dbReference type="OrthoDB" id="449487at2759"/>
<gene>
    <name evidence="17" type="ORF">MEDL_34664</name>
</gene>
<comment type="cofactor">
    <cofactor evidence="1">
        <name>Fe(2+)</name>
        <dbReference type="ChEBI" id="CHEBI:29033"/>
    </cofactor>
</comment>
<dbReference type="PANTHER" id="PTHR43084">
    <property type="entry name" value="PERSULFIDE DIOXYGENASE ETHE1"/>
    <property type="match status" value="1"/>
</dbReference>
<comment type="subunit">
    <text evidence="12">Homodimer. Monomer. Interacts with TST. May interact with RELA.</text>
</comment>
<name>A0A8S3SS54_MYTED</name>
<dbReference type="Gene3D" id="3.60.15.10">
    <property type="entry name" value="Ribonuclease Z/Hydroxyacylglutathione hydrolase-like"/>
    <property type="match status" value="1"/>
</dbReference>
<comment type="catalytic activity">
    <reaction evidence="11">
        <text>S-sulfanylglutathione + O2 + H2O = sulfite + glutathione + 2 H(+)</text>
        <dbReference type="Rhea" id="RHEA:12981"/>
        <dbReference type="ChEBI" id="CHEBI:15377"/>
        <dbReference type="ChEBI" id="CHEBI:15378"/>
        <dbReference type="ChEBI" id="CHEBI:15379"/>
        <dbReference type="ChEBI" id="CHEBI:17359"/>
        <dbReference type="ChEBI" id="CHEBI:57925"/>
        <dbReference type="ChEBI" id="CHEBI:58905"/>
        <dbReference type="EC" id="1.13.11.18"/>
    </reaction>
</comment>
<dbReference type="SUPFAM" id="SSF56281">
    <property type="entry name" value="Metallo-hydrolase/oxidoreductase"/>
    <property type="match status" value="1"/>
</dbReference>
<evidence type="ECO:0000256" key="11">
    <source>
        <dbReference type="ARBA" id="ARBA00050990"/>
    </source>
</evidence>
<dbReference type="CDD" id="cd07724">
    <property type="entry name" value="POD-like_MBL-fold"/>
    <property type="match status" value="1"/>
</dbReference>
<keyword evidence="4" id="KW-0479">Metal-binding</keyword>
<evidence type="ECO:0000256" key="5">
    <source>
        <dbReference type="ARBA" id="ARBA00022946"/>
    </source>
</evidence>
<keyword evidence="8 17" id="KW-0560">Oxidoreductase</keyword>
<dbReference type="InterPro" id="IPR001279">
    <property type="entry name" value="Metallo-B-lactamas"/>
</dbReference>
<dbReference type="GO" id="GO:0070813">
    <property type="term" value="P:hydrogen sulfide metabolic process"/>
    <property type="evidence" value="ECO:0007669"/>
    <property type="project" value="TreeGrafter"/>
</dbReference>
<dbReference type="GO" id="GO:0005739">
    <property type="term" value="C:mitochondrion"/>
    <property type="evidence" value="ECO:0007669"/>
    <property type="project" value="UniProtKB-SubCell"/>
</dbReference>
<keyword evidence="5" id="KW-0809">Transit peptide</keyword>
<dbReference type="Pfam" id="PF00753">
    <property type="entry name" value="Lactamase_B"/>
    <property type="match status" value="1"/>
</dbReference>
<evidence type="ECO:0000259" key="16">
    <source>
        <dbReference type="SMART" id="SM00849"/>
    </source>
</evidence>
<dbReference type="FunFam" id="3.60.15.10:FF:000013">
    <property type="entry name" value="Persulfide dioxygenase ETHE1, mitochondrial"/>
    <property type="match status" value="1"/>
</dbReference>
<keyword evidence="18" id="KW-1185">Reference proteome</keyword>
<evidence type="ECO:0000256" key="10">
    <source>
        <dbReference type="ARBA" id="ARBA00023128"/>
    </source>
</evidence>
<dbReference type="PANTHER" id="PTHR43084:SF1">
    <property type="entry name" value="PERSULFIDE DIOXYGENASE ETHE1, MITOCHONDRIAL"/>
    <property type="match status" value="1"/>
</dbReference>
<evidence type="ECO:0000256" key="8">
    <source>
        <dbReference type="ARBA" id="ARBA00023002"/>
    </source>
</evidence>
<comment type="similarity">
    <text evidence="3">Belongs to the metallo-beta-lactamase superfamily. Glyoxalase II family.</text>
</comment>
<keyword evidence="9" id="KW-0408">Iron</keyword>
<keyword evidence="10" id="KW-0496">Mitochondrion</keyword>
<accession>A0A8S3SS54</accession>
<evidence type="ECO:0000256" key="12">
    <source>
        <dbReference type="ARBA" id="ARBA00065219"/>
    </source>
</evidence>
<sequence length="242" mass="27131">MSDFAGKDQNFVFRQLLDYKSFTYSYILGDPVTKEAIIIDPVIEMVERDARIIKDLGLELKYAVNTHVHADHVTGSGELKKKLPKCESMISNVSNAKADVKLSDGDKIDFGSFNLEVRSTPGHTNGCLTFVWHDKGMDFTGDAILVRGCGRTDFQEGNSETLYESVHKKIFSLPSNFRLFPAHDYTGQTVTTVAEEKTLNPRLTKSKTEFKNIMENLNLPYPKQIDKALPANMVCGLQDLQS</sequence>
<dbReference type="SMART" id="SM00849">
    <property type="entry name" value="Lactamase_B"/>
    <property type="match status" value="1"/>
</dbReference>
<comment type="caution">
    <text evidence="17">The sequence shown here is derived from an EMBL/GenBank/DDBJ whole genome shotgun (WGS) entry which is preliminary data.</text>
</comment>
<dbReference type="AlphaFoldDB" id="A0A8S3SS54"/>
<dbReference type="InterPro" id="IPR051682">
    <property type="entry name" value="Mito_Persulfide_Diox"/>
</dbReference>
<keyword evidence="7" id="KW-0007">Acetylation</keyword>
<evidence type="ECO:0000256" key="13">
    <source>
        <dbReference type="ARBA" id="ARBA00066686"/>
    </source>
</evidence>
<organism evidence="17 18">
    <name type="scientific">Mytilus edulis</name>
    <name type="common">Blue mussel</name>
    <dbReference type="NCBI Taxonomy" id="6550"/>
    <lineage>
        <taxon>Eukaryota</taxon>
        <taxon>Metazoa</taxon>
        <taxon>Spiralia</taxon>
        <taxon>Lophotrochozoa</taxon>
        <taxon>Mollusca</taxon>
        <taxon>Bivalvia</taxon>
        <taxon>Autobranchia</taxon>
        <taxon>Pteriomorphia</taxon>
        <taxon>Mytilida</taxon>
        <taxon>Mytiloidea</taxon>
        <taxon>Mytilidae</taxon>
        <taxon>Mytilinae</taxon>
        <taxon>Mytilus</taxon>
    </lineage>
</organism>
<evidence type="ECO:0000256" key="14">
    <source>
        <dbReference type="ARBA" id="ARBA00067300"/>
    </source>
</evidence>
<proteinExistence type="inferred from homology"/>
<dbReference type="InterPro" id="IPR044528">
    <property type="entry name" value="POD-like_MBL-fold"/>
</dbReference>
<evidence type="ECO:0000256" key="4">
    <source>
        <dbReference type="ARBA" id="ARBA00022723"/>
    </source>
</evidence>
<evidence type="ECO:0000256" key="6">
    <source>
        <dbReference type="ARBA" id="ARBA00022964"/>
    </source>
</evidence>
<evidence type="ECO:0000313" key="18">
    <source>
        <dbReference type="Proteomes" id="UP000683360"/>
    </source>
</evidence>
<dbReference type="GO" id="GO:0050313">
    <property type="term" value="F:sulfur dioxygenase activity"/>
    <property type="evidence" value="ECO:0007669"/>
    <property type="project" value="UniProtKB-EC"/>
</dbReference>
<protein>
    <recommendedName>
        <fullName evidence="14">Persulfide dioxygenase ETHE1, mitochondrial</fullName>
        <ecNumber evidence="13">1.13.11.18</ecNumber>
    </recommendedName>
    <alternativeName>
        <fullName evidence="15">Sulfur dioxygenase ETHE1</fullName>
    </alternativeName>
</protein>
<keyword evidence="6" id="KW-0223">Dioxygenase</keyword>
<evidence type="ECO:0000256" key="7">
    <source>
        <dbReference type="ARBA" id="ARBA00022990"/>
    </source>
</evidence>
<evidence type="ECO:0000256" key="9">
    <source>
        <dbReference type="ARBA" id="ARBA00023004"/>
    </source>
</evidence>